<keyword evidence="2" id="KW-1185">Reference proteome</keyword>
<dbReference type="Proteomes" id="UP000008022">
    <property type="component" value="Unassembled WGS sequence"/>
</dbReference>
<dbReference type="AlphaFoldDB" id="A0A0E0PXT4"/>
<evidence type="ECO:0000313" key="2">
    <source>
        <dbReference type="Proteomes" id="UP000008022"/>
    </source>
</evidence>
<evidence type="ECO:0000313" key="1">
    <source>
        <dbReference type="EnsemblPlants" id="ORUFI06G15570.1"/>
    </source>
</evidence>
<dbReference type="EnsemblPlants" id="ORUFI06G15570.1">
    <property type="protein sequence ID" value="ORUFI06G15570.1"/>
    <property type="gene ID" value="ORUFI06G15570"/>
</dbReference>
<name>A0A0E0PXT4_ORYRU</name>
<organism evidence="1 2">
    <name type="scientific">Oryza rufipogon</name>
    <name type="common">Brownbeard rice</name>
    <name type="synonym">Asian wild rice</name>
    <dbReference type="NCBI Taxonomy" id="4529"/>
    <lineage>
        <taxon>Eukaryota</taxon>
        <taxon>Viridiplantae</taxon>
        <taxon>Streptophyta</taxon>
        <taxon>Embryophyta</taxon>
        <taxon>Tracheophyta</taxon>
        <taxon>Spermatophyta</taxon>
        <taxon>Magnoliopsida</taxon>
        <taxon>Liliopsida</taxon>
        <taxon>Poales</taxon>
        <taxon>Poaceae</taxon>
        <taxon>BOP clade</taxon>
        <taxon>Oryzoideae</taxon>
        <taxon>Oryzeae</taxon>
        <taxon>Oryzinae</taxon>
        <taxon>Oryza</taxon>
    </lineage>
</organism>
<proteinExistence type="predicted"/>
<protein>
    <submittedName>
        <fullName evidence="1">Uncharacterized protein</fullName>
    </submittedName>
</protein>
<sequence length="101" mass="11102">MGFPAPTWALAFQPSQGTSFTGAAMEQDSWVCLELCFLSRKSNGGGDLVGARRFGRNNFVYSQWSRTHVTIGENGVRWTMGMETRCLGPPAATYYNKSGLL</sequence>
<dbReference type="HOGENOM" id="CLU_193419_0_0_1"/>
<accession>A0A0E0PXT4</accession>
<reference evidence="1" key="2">
    <citation type="submission" date="2015-06" db="UniProtKB">
        <authorList>
            <consortium name="EnsemblPlants"/>
        </authorList>
    </citation>
    <scope>IDENTIFICATION</scope>
</reference>
<dbReference type="Gramene" id="ORUFI06G15570.1">
    <property type="protein sequence ID" value="ORUFI06G15570.1"/>
    <property type="gene ID" value="ORUFI06G15570"/>
</dbReference>
<reference evidence="2" key="1">
    <citation type="submission" date="2013-06" db="EMBL/GenBank/DDBJ databases">
        <authorList>
            <person name="Zhao Q."/>
        </authorList>
    </citation>
    <scope>NUCLEOTIDE SEQUENCE</scope>
    <source>
        <strain evidence="2">cv. W1943</strain>
    </source>
</reference>